<sequence>MNDIMDAPRLDISKPGFSMRSQEVADARAKSWFAYTPYGIAALRYDAVKELVMSPSLRQGSYKWPDHNDTHGVWAQWWKRIMLNKEGEDHTRLRRLGQPAFAPKLVKSLLPSFQALADELISKFEARGECEFMADFAEPYATRVICQLVGLSDENWREFADLAVEMGYALGVNYKRDEARVDAAATKLINYAKALVEERRAAPRDDFVGNLIAASGVGGQLSEQELYDMIVLTIFGGVDTTRNQIGLAMSSFLEHPDQWALLGQNPDLGRAAVEEVMRTRPTTTWVTREAAEDFEYRGLRIEKGTTVHLFSAAASTDPEHFEDGFDITKTRKPHFGFGGGKHHCIGSPIARGDMTEALKLLSQRLLNPRLNGAAEWLPDSGNTGPLSLPIAFDKAL</sequence>
<proteinExistence type="inferred from homology"/>
<evidence type="ECO:0000313" key="4">
    <source>
        <dbReference type="Proteomes" id="UP000241447"/>
    </source>
</evidence>
<dbReference type="PRINTS" id="PR00385">
    <property type="entry name" value="P450"/>
</dbReference>
<keyword evidence="2" id="KW-0349">Heme</keyword>
<dbReference type="InterPro" id="IPR001128">
    <property type="entry name" value="Cyt_P450"/>
</dbReference>
<dbReference type="KEGG" id="cbak:DA792_15795"/>
<dbReference type="EMBL" id="CP028475">
    <property type="protein sequence ID" value="AVW92374.1"/>
    <property type="molecule type" value="Genomic_DNA"/>
</dbReference>
<evidence type="ECO:0000256" key="1">
    <source>
        <dbReference type="ARBA" id="ARBA00010617"/>
    </source>
</evidence>
<keyword evidence="2" id="KW-0560">Oxidoreductase</keyword>
<dbReference type="PROSITE" id="PS00086">
    <property type="entry name" value="CYTOCHROME_P450"/>
    <property type="match status" value="1"/>
</dbReference>
<dbReference type="GO" id="GO:0004497">
    <property type="term" value="F:monooxygenase activity"/>
    <property type="evidence" value="ECO:0007669"/>
    <property type="project" value="UniProtKB-KW"/>
</dbReference>
<comment type="similarity">
    <text evidence="1 2">Belongs to the cytochrome P450 family.</text>
</comment>
<dbReference type="PANTHER" id="PTHR46696">
    <property type="entry name" value="P450, PUTATIVE (EUROFUNG)-RELATED"/>
    <property type="match status" value="1"/>
</dbReference>
<dbReference type="InterPro" id="IPR002397">
    <property type="entry name" value="Cyt_P450_B"/>
</dbReference>
<protein>
    <submittedName>
        <fullName evidence="3">Cytochrome P450</fullName>
    </submittedName>
</protein>
<evidence type="ECO:0000313" key="3">
    <source>
        <dbReference type="EMBL" id="AVW92374.1"/>
    </source>
</evidence>
<dbReference type="GO" id="GO:0005506">
    <property type="term" value="F:iron ion binding"/>
    <property type="evidence" value="ECO:0007669"/>
    <property type="project" value="InterPro"/>
</dbReference>
<dbReference type="PRINTS" id="PR00359">
    <property type="entry name" value="BP450"/>
</dbReference>
<dbReference type="GO" id="GO:0020037">
    <property type="term" value="F:heme binding"/>
    <property type="evidence" value="ECO:0007669"/>
    <property type="project" value="InterPro"/>
</dbReference>
<dbReference type="InterPro" id="IPR017972">
    <property type="entry name" value="Cyt_P450_CS"/>
</dbReference>
<accession>A0A2R4M591</accession>
<dbReference type="SUPFAM" id="SSF48264">
    <property type="entry name" value="Cytochrome P450"/>
    <property type="match status" value="1"/>
</dbReference>
<keyword evidence="2" id="KW-0503">Monooxygenase</keyword>
<dbReference type="OrthoDB" id="9801155at2"/>
<dbReference type="InterPro" id="IPR036396">
    <property type="entry name" value="Cyt_P450_sf"/>
</dbReference>
<keyword evidence="2" id="KW-0408">Iron</keyword>
<reference evidence="3 4" key="1">
    <citation type="submission" date="2018-03" db="EMBL/GenBank/DDBJ databases">
        <title>The Complete Genome of Celeribacter baekdonensis strain LH4, a Thiosulfate-Oxidizing Alphaproteobacterium Isolated from Gulf of Mexico Continental Slope Sediments.</title>
        <authorList>
            <person name="Flood B.E."/>
            <person name="Bailey J.V."/>
            <person name="Leprich D."/>
        </authorList>
    </citation>
    <scope>NUCLEOTIDE SEQUENCE [LARGE SCALE GENOMIC DNA]</scope>
    <source>
        <strain evidence="3 4">LH4</strain>
    </source>
</reference>
<dbReference type="GO" id="GO:0016705">
    <property type="term" value="F:oxidoreductase activity, acting on paired donors, with incorporation or reduction of molecular oxygen"/>
    <property type="evidence" value="ECO:0007669"/>
    <property type="project" value="InterPro"/>
</dbReference>
<dbReference type="Proteomes" id="UP000241447">
    <property type="component" value="Chromosome"/>
</dbReference>
<dbReference type="PANTHER" id="PTHR46696:SF6">
    <property type="entry name" value="P450, PUTATIVE (EUROFUNG)-RELATED"/>
    <property type="match status" value="1"/>
</dbReference>
<dbReference type="Gene3D" id="1.10.630.10">
    <property type="entry name" value="Cytochrome P450"/>
    <property type="match status" value="1"/>
</dbReference>
<organism evidence="3 4">
    <name type="scientific">Celeribacter baekdonensis</name>
    <dbReference type="NCBI Taxonomy" id="875171"/>
    <lineage>
        <taxon>Bacteria</taxon>
        <taxon>Pseudomonadati</taxon>
        <taxon>Pseudomonadota</taxon>
        <taxon>Alphaproteobacteria</taxon>
        <taxon>Rhodobacterales</taxon>
        <taxon>Roseobacteraceae</taxon>
        <taxon>Celeribacter</taxon>
    </lineage>
</organism>
<name>A0A2R4M591_9RHOB</name>
<dbReference type="Pfam" id="PF00067">
    <property type="entry name" value="p450"/>
    <property type="match status" value="1"/>
</dbReference>
<keyword evidence="2" id="KW-0479">Metal-binding</keyword>
<gene>
    <name evidence="3" type="ORF">DA792_15795</name>
</gene>
<dbReference type="AlphaFoldDB" id="A0A2R4M591"/>
<evidence type="ECO:0000256" key="2">
    <source>
        <dbReference type="RuleBase" id="RU000461"/>
    </source>
</evidence>